<proteinExistence type="predicted"/>
<evidence type="ECO:0000313" key="2">
    <source>
        <dbReference type="Proteomes" id="UP000815677"/>
    </source>
</evidence>
<name>A0ABQ0M062_MYCCL</name>
<organism evidence="1 2">
    <name type="scientific">Mycena chlorophos</name>
    <name type="common">Agaric fungus</name>
    <name type="synonym">Agaricus chlorophos</name>
    <dbReference type="NCBI Taxonomy" id="658473"/>
    <lineage>
        <taxon>Eukaryota</taxon>
        <taxon>Fungi</taxon>
        <taxon>Dikarya</taxon>
        <taxon>Basidiomycota</taxon>
        <taxon>Agaricomycotina</taxon>
        <taxon>Agaricomycetes</taxon>
        <taxon>Agaricomycetidae</taxon>
        <taxon>Agaricales</taxon>
        <taxon>Marasmiineae</taxon>
        <taxon>Mycenaceae</taxon>
        <taxon>Mycena</taxon>
    </lineage>
</organism>
<dbReference type="EMBL" id="DF849331">
    <property type="protein sequence ID" value="GAT56701.1"/>
    <property type="molecule type" value="Genomic_DNA"/>
</dbReference>
<dbReference type="Proteomes" id="UP000815677">
    <property type="component" value="Unassembled WGS sequence"/>
</dbReference>
<sequence>MALVSCLHRPRTSTAPRVACSPPAYGALATSERQRDARRASGILDGDGVEQTLLDPTLTEARQTASLHVPRRASVPLVSTSVNEGDFGFPPRKRSAQPAYFQTMACVAVLASKRHCGGAQDRSCWSAISSWDGRARPRAKAPSPDDPLAFASHRFCRARFERGTVIESSSTTTALGALKTKWAQQNGAGYTTRRCPSLYRSPVPTSTSDRIAFGSTG</sequence>
<evidence type="ECO:0000313" key="1">
    <source>
        <dbReference type="EMBL" id="GAT56701.1"/>
    </source>
</evidence>
<protein>
    <submittedName>
        <fullName evidence="1">Uncharacterized protein</fullName>
    </submittedName>
</protein>
<gene>
    <name evidence="1" type="ORF">MCHLO_13326</name>
</gene>
<reference evidence="1" key="1">
    <citation type="submission" date="2014-09" db="EMBL/GenBank/DDBJ databases">
        <title>Genome sequence of the luminous mushroom Mycena chlorophos for searching fungal bioluminescence genes.</title>
        <authorList>
            <person name="Tanaka Y."/>
            <person name="Kasuga D."/>
            <person name="Oba Y."/>
            <person name="Hase S."/>
            <person name="Sato K."/>
            <person name="Oba Y."/>
            <person name="Sakakibara Y."/>
        </authorList>
    </citation>
    <scope>NUCLEOTIDE SEQUENCE</scope>
</reference>
<keyword evidence="2" id="KW-1185">Reference proteome</keyword>
<accession>A0ABQ0M062</accession>